<dbReference type="PANTHER" id="PTHR37174">
    <property type="entry name" value="FORKHEAD-ASSOCIATED DOMAIN PROTEIN"/>
    <property type="match status" value="1"/>
</dbReference>
<proteinExistence type="predicted"/>
<evidence type="ECO:0000313" key="3">
    <source>
        <dbReference type="Proteomes" id="UP001327560"/>
    </source>
</evidence>
<feature type="coiled-coil region" evidence="1">
    <location>
        <begin position="42"/>
        <end position="123"/>
    </location>
</feature>
<dbReference type="AlphaFoldDB" id="A0AAQ3L7G6"/>
<organism evidence="2 3">
    <name type="scientific">Canna indica</name>
    <name type="common">Indian-shot</name>
    <dbReference type="NCBI Taxonomy" id="4628"/>
    <lineage>
        <taxon>Eukaryota</taxon>
        <taxon>Viridiplantae</taxon>
        <taxon>Streptophyta</taxon>
        <taxon>Embryophyta</taxon>
        <taxon>Tracheophyta</taxon>
        <taxon>Spermatophyta</taxon>
        <taxon>Magnoliopsida</taxon>
        <taxon>Liliopsida</taxon>
        <taxon>Zingiberales</taxon>
        <taxon>Cannaceae</taxon>
        <taxon>Canna</taxon>
    </lineage>
</organism>
<dbReference type="Proteomes" id="UP001327560">
    <property type="component" value="Chromosome 8"/>
</dbReference>
<keyword evidence="1" id="KW-0175">Coiled coil</keyword>
<accession>A0AAQ3L7G6</accession>
<protein>
    <submittedName>
        <fullName evidence="2">Uncharacterized protein</fullName>
    </submittedName>
</protein>
<dbReference type="PANTHER" id="PTHR37174:SF2">
    <property type="entry name" value="FORKHEAD-ASSOCIATED DOMAIN PROTEIN"/>
    <property type="match status" value="1"/>
</dbReference>
<gene>
    <name evidence="2" type="ORF">Cni_G27217</name>
</gene>
<keyword evidence="3" id="KW-1185">Reference proteome</keyword>
<evidence type="ECO:0000313" key="2">
    <source>
        <dbReference type="EMBL" id="WOL18422.1"/>
    </source>
</evidence>
<sequence>MTSHCGVVIPPWWVGGARTVARRARAPTVVSLHQPPHNVVGSDQLRIQLDQLRTEAEITRSKANSARLRLMRLTEAAENLQRRAARDIQVGKEAEARELLIQNKKLMQALEKSKNRIEVLDKLSTKITEAISLKETQLIGQVAIQPEDRADSCQQLHFVSPKDIVEVSNSDSSQDSVEHILEHIDMKLRLVEADIENFLRSQVNESKEAQVNEKLQNMSEILKDVLSVRERISSMMETKI</sequence>
<evidence type="ECO:0000256" key="1">
    <source>
        <dbReference type="SAM" id="Coils"/>
    </source>
</evidence>
<reference evidence="2 3" key="1">
    <citation type="submission" date="2023-10" db="EMBL/GenBank/DDBJ databases">
        <title>Chromosome-scale genome assembly provides insights into flower coloration mechanisms of Canna indica.</title>
        <authorList>
            <person name="Li C."/>
        </authorList>
    </citation>
    <scope>NUCLEOTIDE SEQUENCE [LARGE SCALE GENOMIC DNA]</scope>
    <source>
        <tissue evidence="2">Flower</tissue>
    </source>
</reference>
<dbReference type="EMBL" id="CP136897">
    <property type="protein sequence ID" value="WOL18422.1"/>
    <property type="molecule type" value="Genomic_DNA"/>
</dbReference>
<name>A0AAQ3L7G6_9LILI</name>